<protein>
    <recommendedName>
        <fullName evidence="4">General stress protein 17M-like domain-containing protein</fullName>
    </recommendedName>
</protein>
<evidence type="ECO:0000313" key="2">
    <source>
        <dbReference type="EMBL" id="MCW3169343.1"/>
    </source>
</evidence>
<evidence type="ECO:0008006" key="4">
    <source>
        <dbReference type="Google" id="ProtNLM"/>
    </source>
</evidence>
<evidence type="ECO:0000313" key="3">
    <source>
        <dbReference type="Proteomes" id="UP001163731"/>
    </source>
</evidence>
<dbReference type="EMBL" id="JAPDHW010000008">
    <property type="protein sequence ID" value="MCW3169343.1"/>
    <property type="molecule type" value="Genomic_DNA"/>
</dbReference>
<name>A0ABT3I0C6_9FLAO</name>
<evidence type="ECO:0000256" key="1">
    <source>
        <dbReference type="SAM" id="MobiDB-lite"/>
    </source>
</evidence>
<organism evidence="2 3">
    <name type="scientific">Chryseobacterium kimseyorum</name>
    <dbReference type="NCBI Taxonomy" id="2984028"/>
    <lineage>
        <taxon>Bacteria</taxon>
        <taxon>Pseudomonadati</taxon>
        <taxon>Bacteroidota</taxon>
        <taxon>Flavobacteriia</taxon>
        <taxon>Flavobacteriales</taxon>
        <taxon>Weeksellaceae</taxon>
        <taxon>Chryseobacterium group</taxon>
        <taxon>Chryseobacterium</taxon>
    </lineage>
</organism>
<gene>
    <name evidence="2" type="ORF">OMO38_12510</name>
</gene>
<feature type="region of interest" description="Disordered" evidence="1">
    <location>
        <begin position="146"/>
        <end position="166"/>
    </location>
</feature>
<dbReference type="Proteomes" id="UP001163731">
    <property type="component" value="Unassembled WGS sequence"/>
</dbReference>
<comment type="caution">
    <text evidence="2">The sequence shown here is derived from an EMBL/GenBank/DDBJ whole genome shotgun (WGS) entry which is preliminary data.</text>
</comment>
<keyword evidence="3" id="KW-1185">Reference proteome</keyword>
<accession>A0ABT3I0C6</accession>
<dbReference type="RefSeq" id="WP_264750516.1">
    <property type="nucleotide sequence ID" value="NZ_JAPDHW010000008.1"/>
</dbReference>
<reference evidence="2" key="1">
    <citation type="submission" date="2022-10" db="EMBL/GenBank/DDBJ databases">
        <title>Chryseobacterium babae sp. nov. isolated from the gut of the beetle Oryctes rhinoceros, and Chryseobacterium kimseyorum sp. nov., isolated from a stick insect rearing cage.</title>
        <authorList>
            <person name="Shelomi M."/>
            <person name="Han C.-J."/>
            <person name="Chen W.-M."/>
            <person name="Chen H.-K."/>
            <person name="Liaw S.-J."/>
            <person name="Muhle E."/>
            <person name="Clermont D."/>
        </authorList>
    </citation>
    <scope>NUCLEOTIDE SEQUENCE</scope>
    <source>
        <strain evidence="2">09-1422</strain>
    </source>
</reference>
<sequence length="166" mass="18515">MAYTVVSVFPATVNTEEITSELKNQGFSEADIIVSKSKIEDESAVGDYKDDEKTRSFWDHMFVSDNELLDAYSRESVGKINVVVYTSNITEAQSAKKIMDQHGALKVYNKPSFSDEKSDTAGLPEDVYNGIIAKARHNLYFLDSERTSDQTSRGMSDTMDDLGSKD</sequence>
<proteinExistence type="predicted"/>